<evidence type="ECO:0000256" key="9">
    <source>
        <dbReference type="ARBA" id="ARBA00023264"/>
    </source>
</evidence>
<dbReference type="PANTHER" id="PTHR30309:SF0">
    <property type="entry name" value="GLYCEROL-3-PHOSPHATE ACYLTRANSFERASE-RELATED"/>
    <property type="match status" value="1"/>
</dbReference>
<keyword evidence="12" id="KW-1185">Reference proteome</keyword>
<evidence type="ECO:0000256" key="8">
    <source>
        <dbReference type="ARBA" id="ARBA00023209"/>
    </source>
</evidence>
<evidence type="ECO:0000256" key="4">
    <source>
        <dbReference type="ARBA" id="ARBA00022692"/>
    </source>
</evidence>
<evidence type="ECO:0000256" key="5">
    <source>
        <dbReference type="ARBA" id="ARBA00022989"/>
    </source>
</evidence>
<evidence type="ECO:0000256" key="3">
    <source>
        <dbReference type="ARBA" id="ARBA00022679"/>
    </source>
</evidence>
<dbReference type="GeneID" id="97988486"/>
<dbReference type="SMART" id="SM01207">
    <property type="entry name" value="G3P_acyltransf"/>
    <property type="match status" value="1"/>
</dbReference>
<sequence length="209" mass="22461">MLYRTGCILTGYLCGCFLTAEAVSRHAAGKSASRLGTGNPGMANIMAQLGFKWGLLVLAGDLLKTLFPCMLCRFLLFPRLGRNAVLYAGIGVAAGHNFPFWNRFRGGKGVAVTCMTLFIFSPGFGLLSCVLGGCLVLLSKSLTLGAMAIPLLFLLPAFTVYGSETGVLSCILAAMMLQKHFLPFLDYLHGKGTKIDLIAKAQSKLRERK</sequence>
<protein>
    <submittedName>
        <fullName evidence="11">Glycerol-3-phosphate acyltransferase</fullName>
    </submittedName>
</protein>
<evidence type="ECO:0000256" key="2">
    <source>
        <dbReference type="ARBA" id="ARBA00022516"/>
    </source>
</evidence>
<evidence type="ECO:0000313" key="11">
    <source>
        <dbReference type="EMBL" id="RGE58558.1"/>
    </source>
</evidence>
<feature type="transmembrane region" description="Helical" evidence="10">
    <location>
        <begin position="110"/>
        <end position="139"/>
    </location>
</feature>
<feature type="transmembrane region" description="Helical" evidence="10">
    <location>
        <begin position="151"/>
        <end position="177"/>
    </location>
</feature>
<dbReference type="RefSeq" id="WP_117544971.1">
    <property type="nucleotide sequence ID" value="NZ_JBKUNB010000003.1"/>
</dbReference>
<dbReference type="Proteomes" id="UP000260812">
    <property type="component" value="Unassembled WGS sequence"/>
</dbReference>
<accession>A0A3E3I1V9</accession>
<dbReference type="GO" id="GO:0043772">
    <property type="term" value="F:acyl-phosphate glycerol-3-phosphate acyltransferase activity"/>
    <property type="evidence" value="ECO:0007669"/>
    <property type="project" value="InterPro"/>
</dbReference>
<keyword evidence="8" id="KW-0594">Phospholipid biosynthesis</keyword>
<evidence type="ECO:0000256" key="7">
    <source>
        <dbReference type="ARBA" id="ARBA00023136"/>
    </source>
</evidence>
<feature type="transmembrane region" description="Helical" evidence="10">
    <location>
        <begin position="84"/>
        <end position="104"/>
    </location>
</feature>
<keyword evidence="6" id="KW-0443">Lipid metabolism</keyword>
<comment type="caution">
    <text evidence="11">The sequence shown here is derived from an EMBL/GenBank/DDBJ whole genome shotgun (WGS) entry which is preliminary data.</text>
</comment>
<keyword evidence="7 10" id="KW-0472">Membrane</keyword>
<dbReference type="Pfam" id="PF02660">
    <property type="entry name" value="G3P_acyltransf"/>
    <property type="match status" value="1"/>
</dbReference>
<organism evidence="11 12">
    <name type="scientific">Eisenbergiella massiliensis</name>
    <dbReference type="NCBI Taxonomy" id="1720294"/>
    <lineage>
        <taxon>Bacteria</taxon>
        <taxon>Bacillati</taxon>
        <taxon>Bacillota</taxon>
        <taxon>Clostridia</taxon>
        <taxon>Lachnospirales</taxon>
        <taxon>Lachnospiraceae</taxon>
        <taxon>Eisenbergiella</taxon>
    </lineage>
</organism>
<evidence type="ECO:0000256" key="6">
    <source>
        <dbReference type="ARBA" id="ARBA00023098"/>
    </source>
</evidence>
<dbReference type="EMBL" id="QVLV01000011">
    <property type="protein sequence ID" value="RGE58558.1"/>
    <property type="molecule type" value="Genomic_DNA"/>
</dbReference>
<dbReference type="GO" id="GO:0005886">
    <property type="term" value="C:plasma membrane"/>
    <property type="evidence" value="ECO:0007669"/>
    <property type="project" value="InterPro"/>
</dbReference>
<name>A0A3E3I1V9_9FIRM</name>
<evidence type="ECO:0000313" key="12">
    <source>
        <dbReference type="Proteomes" id="UP000260812"/>
    </source>
</evidence>
<evidence type="ECO:0000256" key="1">
    <source>
        <dbReference type="ARBA" id="ARBA00022475"/>
    </source>
</evidence>
<keyword evidence="1" id="KW-1003">Cell membrane</keyword>
<keyword evidence="2" id="KW-0444">Lipid biosynthesis</keyword>
<feature type="transmembrane region" description="Helical" evidence="10">
    <location>
        <begin position="51"/>
        <end position="72"/>
    </location>
</feature>
<dbReference type="InterPro" id="IPR003811">
    <property type="entry name" value="G3P_acylTferase_PlsY"/>
</dbReference>
<keyword evidence="4 10" id="KW-0812">Transmembrane</keyword>
<dbReference type="PANTHER" id="PTHR30309">
    <property type="entry name" value="INNER MEMBRANE PROTEIN YGIH"/>
    <property type="match status" value="1"/>
</dbReference>
<evidence type="ECO:0000256" key="10">
    <source>
        <dbReference type="SAM" id="Phobius"/>
    </source>
</evidence>
<reference evidence="11" key="1">
    <citation type="submission" date="2018-08" db="EMBL/GenBank/DDBJ databases">
        <title>A genome reference for cultivated species of the human gut microbiota.</title>
        <authorList>
            <person name="Zou Y."/>
            <person name="Xue W."/>
            <person name="Luo G."/>
        </authorList>
    </citation>
    <scope>NUCLEOTIDE SEQUENCE [LARGE SCALE GENOMIC DNA]</scope>
    <source>
        <strain evidence="11">TF05-5AC</strain>
    </source>
</reference>
<gene>
    <name evidence="11" type="ORF">DXC51_16825</name>
</gene>
<proteinExistence type="predicted"/>
<dbReference type="GO" id="GO:0008654">
    <property type="term" value="P:phospholipid biosynthetic process"/>
    <property type="evidence" value="ECO:0007669"/>
    <property type="project" value="UniProtKB-KW"/>
</dbReference>
<keyword evidence="11" id="KW-0012">Acyltransferase</keyword>
<dbReference type="AlphaFoldDB" id="A0A3E3I1V9"/>
<keyword evidence="9" id="KW-1208">Phospholipid metabolism</keyword>
<keyword evidence="3 11" id="KW-0808">Transferase</keyword>
<keyword evidence="5 10" id="KW-1133">Transmembrane helix</keyword>